<feature type="transmembrane region" description="Helical" evidence="5">
    <location>
        <begin position="6"/>
        <end position="30"/>
    </location>
</feature>
<evidence type="ECO:0000256" key="5">
    <source>
        <dbReference type="SAM" id="Phobius"/>
    </source>
</evidence>
<dbReference type="Gene3D" id="2.40.40.10">
    <property type="entry name" value="RlpA-like domain"/>
    <property type="match status" value="1"/>
</dbReference>
<keyword evidence="3" id="KW-0964">Secreted</keyword>
<evidence type="ECO:0000313" key="7">
    <source>
        <dbReference type="Proteomes" id="UP001085076"/>
    </source>
</evidence>
<dbReference type="EMBL" id="JAGGNH010000002">
    <property type="protein sequence ID" value="KAJ0981268.1"/>
    <property type="molecule type" value="Genomic_DNA"/>
</dbReference>
<dbReference type="Pfam" id="PF24300">
    <property type="entry name" value="KWL1"/>
    <property type="match status" value="1"/>
</dbReference>
<accession>A0A9D5CXQ0</accession>
<evidence type="ECO:0000256" key="1">
    <source>
        <dbReference type="ARBA" id="ARBA00004613"/>
    </source>
</evidence>
<name>A0A9D5CXQ0_9LILI</name>
<reference evidence="6" key="1">
    <citation type="submission" date="2021-03" db="EMBL/GenBank/DDBJ databases">
        <authorList>
            <person name="Li Z."/>
            <person name="Yang C."/>
        </authorList>
    </citation>
    <scope>NUCLEOTIDE SEQUENCE</scope>
    <source>
        <strain evidence="6">Dzin_1.0</strain>
        <tissue evidence="6">Leaf</tissue>
    </source>
</reference>
<keyword evidence="5" id="KW-1133">Transmembrane helix</keyword>
<dbReference type="PANTHER" id="PTHR33191:SF58">
    <property type="entry name" value="RIPENING-RELATED PROTEIN 1"/>
    <property type="match status" value="1"/>
</dbReference>
<keyword evidence="5" id="KW-0472">Membrane</keyword>
<dbReference type="GO" id="GO:0005576">
    <property type="term" value="C:extracellular region"/>
    <property type="evidence" value="ECO:0007669"/>
    <property type="project" value="UniProtKB-SubCell"/>
</dbReference>
<evidence type="ECO:0000313" key="6">
    <source>
        <dbReference type="EMBL" id="KAJ0981268.1"/>
    </source>
</evidence>
<organism evidence="6 7">
    <name type="scientific">Dioscorea zingiberensis</name>
    <dbReference type="NCBI Taxonomy" id="325984"/>
    <lineage>
        <taxon>Eukaryota</taxon>
        <taxon>Viridiplantae</taxon>
        <taxon>Streptophyta</taxon>
        <taxon>Embryophyta</taxon>
        <taxon>Tracheophyta</taxon>
        <taxon>Spermatophyta</taxon>
        <taxon>Magnoliopsida</taxon>
        <taxon>Liliopsida</taxon>
        <taxon>Dioscoreales</taxon>
        <taxon>Dioscoreaceae</taxon>
        <taxon>Dioscorea</taxon>
    </lineage>
</organism>
<keyword evidence="7" id="KW-1185">Reference proteome</keyword>
<protein>
    <submittedName>
        <fullName evidence="6">Uncharacterized protein</fullName>
    </submittedName>
</protein>
<keyword evidence="4" id="KW-0732">Signal</keyword>
<comment type="similarity">
    <text evidence="2">Belongs to the kiwellin family.</text>
</comment>
<sequence>MCHKDIIVVTLVYSRFCFIKMLTYIIHIFIGTIKGKKPPPRKCNQKNNSECCKEGETYQTYTCSPPVTNNTKAILTINGFEKGEDGGAPSECDNKYHSNGTPVVAMSTGWLKGDGTKRCLKYIRINGNGQSVVAKVVDECDSTMGCDFVHDYQPPCDNNIVDASLAVWVALGVPKDDRGWMEITWSDV</sequence>
<keyword evidence="5" id="KW-0812">Transmembrane</keyword>
<dbReference type="AlphaFoldDB" id="A0A9D5CXQ0"/>
<reference evidence="6" key="2">
    <citation type="journal article" date="2022" name="Hortic Res">
        <title>The genome of Dioscorea zingiberensis sheds light on the biosynthesis, origin and evolution of the medicinally important diosgenin saponins.</title>
        <authorList>
            <person name="Li Y."/>
            <person name="Tan C."/>
            <person name="Li Z."/>
            <person name="Guo J."/>
            <person name="Li S."/>
            <person name="Chen X."/>
            <person name="Wang C."/>
            <person name="Dai X."/>
            <person name="Yang H."/>
            <person name="Song W."/>
            <person name="Hou L."/>
            <person name="Xu J."/>
            <person name="Tong Z."/>
            <person name="Xu A."/>
            <person name="Yuan X."/>
            <person name="Wang W."/>
            <person name="Yang Q."/>
            <person name="Chen L."/>
            <person name="Sun Z."/>
            <person name="Wang K."/>
            <person name="Pan B."/>
            <person name="Chen J."/>
            <person name="Bao Y."/>
            <person name="Liu F."/>
            <person name="Qi X."/>
            <person name="Gang D.R."/>
            <person name="Wen J."/>
            <person name="Li J."/>
        </authorList>
    </citation>
    <scope>NUCLEOTIDE SEQUENCE</scope>
    <source>
        <strain evidence="6">Dzin_1.0</strain>
    </source>
</reference>
<dbReference type="InterPro" id="IPR036908">
    <property type="entry name" value="RlpA-like_sf"/>
</dbReference>
<dbReference type="Proteomes" id="UP001085076">
    <property type="component" value="Miscellaneous, Linkage group lg02"/>
</dbReference>
<dbReference type="OrthoDB" id="406505at2759"/>
<proteinExistence type="inferred from homology"/>
<gene>
    <name evidence="6" type="ORF">J5N97_009523</name>
</gene>
<evidence type="ECO:0000256" key="3">
    <source>
        <dbReference type="ARBA" id="ARBA00022525"/>
    </source>
</evidence>
<dbReference type="CDD" id="cd22270">
    <property type="entry name" value="DPBB_kiwellin-like"/>
    <property type="match status" value="1"/>
</dbReference>
<evidence type="ECO:0000256" key="4">
    <source>
        <dbReference type="ARBA" id="ARBA00022729"/>
    </source>
</evidence>
<evidence type="ECO:0000256" key="2">
    <source>
        <dbReference type="ARBA" id="ARBA00005592"/>
    </source>
</evidence>
<dbReference type="PANTHER" id="PTHR33191">
    <property type="entry name" value="RIPENING-RELATED PROTEIN 2-RELATED"/>
    <property type="match status" value="1"/>
</dbReference>
<comment type="subcellular location">
    <subcellularLocation>
        <location evidence="1">Secreted</location>
    </subcellularLocation>
</comment>
<dbReference type="SUPFAM" id="SSF50685">
    <property type="entry name" value="Barwin-like endoglucanases"/>
    <property type="match status" value="1"/>
</dbReference>
<comment type="caution">
    <text evidence="6">The sequence shown here is derived from an EMBL/GenBank/DDBJ whole genome shotgun (WGS) entry which is preliminary data.</text>
</comment>
<dbReference type="InterPro" id="IPR039271">
    <property type="entry name" value="Kiwellin-like"/>
</dbReference>